<dbReference type="Proteomes" id="UP000428260">
    <property type="component" value="Chromosome"/>
</dbReference>
<feature type="transmembrane region" description="Helical" evidence="1">
    <location>
        <begin position="150"/>
        <end position="169"/>
    </location>
</feature>
<dbReference type="RefSeq" id="WP_158872150.1">
    <property type="nucleotide sequence ID" value="NZ_CP046401.1"/>
</dbReference>
<accession>A0A6I6JXK1</accession>
<keyword evidence="1" id="KW-0812">Transmembrane</keyword>
<name>A0A6I6JXK1_9BACT</name>
<evidence type="ECO:0000256" key="1">
    <source>
        <dbReference type="SAM" id="Phobius"/>
    </source>
</evidence>
<organism evidence="2 3">
    <name type="scientific">Maribellus comscasis</name>
    <dbReference type="NCBI Taxonomy" id="2681766"/>
    <lineage>
        <taxon>Bacteria</taxon>
        <taxon>Pseudomonadati</taxon>
        <taxon>Bacteroidota</taxon>
        <taxon>Bacteroidia</taxon>
        <taxon>Marinilabiliales</taxon>
        <taxon>Prolixibacteraceae</taxon>
        <taxon>Maribellus</taxon>
    </lineage>
</organism>
<proteinExistence type="predicted"/>
<feature type="transmembrane region" description="Helical" evidence="1">
    <location>
        <begin position="113"/>
        <end position="138"/>
    </location>
</feature>
<keyword evidence="3" id="KW-1185">Reference proteome</keyword>
<dbReference type="KEGG" id="mcos:GM418_30790"/>
<dbReference type="EMBL" id="CP046401">
    <property type="protein sequence ID" value="QGY47886.1"/>
    <property type="molecule type" value="Genomic_DNA"/>
</dbReference>
<protein>
    <submittedName>
        <fullName evidence="2">Uncharacterized protein</fullName>
    </submittedName>
</protein>
<gene>
    <name evidence="2" type="ORF">GM418_30790</name>
</gene>
<feature type="transmembrane region" description="Helical" evidence="1">
    <location>
        <begin position="68"/>
        <end position="90"/>
    </location>
</feature>
<keyword evidence="1" id="KW-1133">Transmembrane helix</keyword>
<sequence length="478" mass="57184">MTLSKNFLHKKPDFIKLSRFRLIVGGILGLLYSFSFYSFLYIMRESFRIVSITEKYDLWVLTDKEVNFYNLFFAFLSVIIGQSVCFVFWFDQPKKIFGIRNHRKTAIVNDQRFLNWYFLSWFSKLAVVFGLFFGFTFHGSWHVFSLYPDYNYVFILIIITLFLQTWNTIRSTYIRKSLKWLFVSIIFVSVLSFGLSKINLTNYNVINKSILSKNIHYRYKLDLPFSAIYERPEKLSLIEDIYVVFSKDDKESSKPIIVADNKRIPSDSLHFKIHDWQSMRDEIEIPFMVYRLYIHCDVKMDFINKLKTELSKSGIYRISYAVIPSNADFDTQYYPDVSFPTRIPKWYSDMTKLNEIEQEINETPNIIQIKQSVNGIITVNENAVEIAKLKPTIKRLIKNNPDYLIKYYINDSINFSSYFTVLSKSTEAIHELREEYLKWNYAQKYDWLNYEEQKEVREKYPLRILELTTEMIKKIENE</sequence>
<feature type="transmembrane region" description="Helical" evidence="1">
    <location>
        <begin position="181"/>
        <end position="200"/>
    </location>
</feature>
<feature type="transmembrane region" description="Helical" evidence="1">
    <location>
        <begin position="20"/>
        <end position="43"/>
    </location>
</feature>
<evidence type="ECO:0000313" key="3">
    <source>
        <dbReference type="Proteomes" id="UP000428260"/>
    </source>
</evidence>
<keyword evidence="1" id="KW-0472">Membrane</keyword>
<dbReference type="AlphaFoldDB" id="A0A6I6JXK1"/>
<evidence type="ECO:0000313" key="2">
    <source>
        <dbReference type="EMBL" id="QGY47886.1"/>
    </source>
</evidence>
<reference evidence="2 3" key="1">
    <citation type="submission" date="2019-11" db="EMBL/GenBank/DDBJ databases">
        <authorList>
            <person name="Zheng R.K."/>
            <person name="Sun C.M."/>
        </authorList>
    </citation>
    <scope>NUCLEOTIDE SEQUENCE [LARGE SCALE GENOMIC DNA]</scope>
    <source>
        <strain evidence="2 3">WC007</strain>
    </source>
</reference>